<dbReference type="AlphaFoldDB" id="A0A261FZT7"/>
<dbReference type="Proteomes" id="UP000216074">
    <property type="component" value="Unassembled WGS sequence"/>
</dbReference>
<sequence length="48" mass="5330">MAMFPALMNDTIIYAMDSSGRVLTDVWTSINADRRLAHGSDGCRELAR</sequence>
<proteinExistence type="predicted"/>
<dbReference type="EMBL" id="MWWY01000020">
    <property type="protein sequence ID" value="OZG64690.1"/>
    <property type="molecule type" value="Genomic_DNA"/>
</dbReference>
<dbReference type="RefSeq" id="WP_158216433.1">
    <property type="nucleotide sequence ID" value="NZ_MWWY01000020.1"/>
</dbReference>
<evidence type="ECO:0000313" key="1">
    <source>
        <dbReference type="EMBL" id="OZG64690.1"/>
    </source>
</evidence>
<keyword evidence="2" id="KW-1185">Reference proteome</keyword>
<gene>
    <name evidence="1" type="ORF">BHAP_0920</name>
</gene>
<evidence type="ECO:0000313" key="2">
    <source>
        <dbReference type="Proteomes" id="UP000216074"/>
    </source>
</evidence>
<accession>A0A261FZT7</accession>
<organism evidence="1 2">
    <name type="scientific">Bifidobacterium hapali</name>
    <dbReference type="NCBI Taxonomy" id="1630172"/>
    <lineage>
        <taxon>Bacteria</taxon>
        <taxon>Bacillati</taxon>
        <taxon>Actinomycetota</taxon>
        <taxon>Actinomycetes</taxon>
        <taxon>Bifidobacteriales</taxon>
        <taxon>Bifidobacteriaceae</taxon>
        <taxon>Bifidobacterium</taxon>
    </lineage>
</organism>
<reference evidence="1 2" key="1">
    <citation type="journal article" date="2017" name="BMC Genomics">
        <title>Comparative genomic and phylogenomic analyses of the Bifidobacteriaceae family.</title>
        <authorList>
            <person name="Lugli G.A."/>
            <person name="Milani C."/>
            <person name="Turroni F."/>
            <person name="Duranti S."/>
            <person name="Mancabelli L."/>
            <person name="Mangifesta M."/>
            <person name="Ferrario C."/>
            <person name="Modesto M."/>
            <person name="Mattarelli P."/>
            <person name="Jiri K."/>
            <person name="van Sinderen D."/>
            <person name="Ventura M."/>
        </authorList>
    </citation>
    <scope>NUCLEOTIDE SEQUENCE [LARGE SCALE GENOMIC DNA]</scope>
    <source>
        <strain evidence="1 2">DSM 100202</strain>
    </source>
</reference>
<comment type="caution">
    <text evidence="1">The sequence shown here is derived from an EMBL/GenBank/DDBJ whole genome shotgun (WGS) entry which is preliminary data.</text>
</comment>
<name>A0A261FZT7_9BIFI</name>
<protein>
    <submittedName>
        <fullName evidence="1">Uncharacterized protein</fullName>
    </submittedName>
</protein>